<protein>
    <submittedName>
        <fullName evidence="2">Uncharacterized protein</fullName>
    </submittedName>
</protein>
<evidence type="ECO:0000256" key="1">
    <source>
        <dbReference type="SAM" id="SignalP"/>
    </source>
</evidence>
<accession>A0A495FNP4</accession>
<keyword evidence="1" id="KW-0732">Signal</keyword>
<gene>
    <name evidence="2" type="ORF">C8D78_0253</name>
</gene>
<evidence type="ECO:0000313" key="2">
    <source>
        <dbReference type="EMBL" id="RKR29936.1"/>
    </source>
</evidence>
<dbReference type="EMBL" id="RBIR01000001">
    <property type="protein sequence ID" value="RKR29936.1"/>
    <property type="molecule type" value="Genomic_DNA"/>
</dbReference>
<dbReference type="AlphaFoldDB" id="A0A495FNP4"/>
<evidence type="ECO:0000313" key="3">
    <source>
        <dbReference type="Proteomes" id="UP000276055"/>
    </source>
</evidence>
<sequence>MFRKMIALASCFALPLSLFTANAAEAGTGAAVPGAQPGIHASAGAPTDCGPGSLPDFKAGNFPDEPEVDNAWLPMKPGTRSEYNGTVKDLTTSPPKVHAHRIVSIVTGLTKVIDDVRTVVLWDRDYSDGILQESELAFFAQTEKGAVWLLGEYPEEFDAGKFAGAPSTFIAGVHKARAGLAMLARPSTKNGPYTQASAPSIGFLDCGRVVSRKSGTLKVDEYNPLDGSAAGHQQKYYRAGVGTVKVTASSGDSQEFLKLDSTTMLDEDALADVNKQALAQDHHGYTVSPAVYGTTERARAGC</sequence>
<dbReference type="RefSeq" id="WP_244208180.1">
    <property type="nucleotide sequence ID" value="NZ_RBIR01000001.1"/>
</dbReference>
<feature type="signal peptide" evidence="1">
    <location>
        <begin position="1"/>
        <end position="23"/>
    </location>
</feature>
<organism evidence="2 3">
    <name type="scientific">Arthrobacter oryzae</name>
    <dbReference type="NCBI Taxonomy" id="409290"/>
    <lineage>
        <taxon>Bacteria</taxon>
        <taxon>Bacillati</taxon>
        <taxon>Actinomycetota</taxon>
        <taxon>Actinomycetes</taxon>
        <taxon>Micrococcales</taxon>
        <taxon>Micrococcaceae</taxon>
        <taxon>Arthrobacter</taxon>
    </lineage>
</organism>
<comment type="caution">
    <text evidence="2">The sequence shown here is derived from an EMBL/GenBank/DDBJ whole genome shotgun (WGS) entry which is preliminary data.</text>
</comment>
<proteinExistence type="predicted"/>
<name>A0A495FNP4_9MICC</name>
<reference evidence="2 3" key="1">
    <citation type="submission" date="2018-10" db="EMBL/GenBank/DDBJ databases">
        <title>Genomic Encyclopedia of Type Strains, Phase IV (KMG-IV): sequencing the most valuable type-strain genomes for metagenomic binning, comparative biology and taxonomic classification.</title>
        <authorList>
            <person name="Goeker M."/>
        </authorList>
    </citation>
    <scope>NUCLEOTIDE SEQUENCE [LARGE SCALE GENOMIC DNA]</scope>
    <source>
        <strain evidence="2 3">DSM 25586</strain>
    </source>
</reference>
<feature type="chain" id="PRO_5019842654" evidence="1">
    <location>
        <begin position="24"/>
        <end position="302"/>
    </location>
</feature>
<dbReference type="Proteomes" id="UP000276055">
    <property type="component" value="Unassembled WGS sequence"/>
</dbReference>